<evidence type="ECO:0000256" key="2">
    <source>
        <dbReference type="ARBA" id="ARBA00022737"/>
    </source>
</evidence>
<dbReference type="Gene3D" id="3.20.20.80">
    <property type="entry name" value="Glycosidases"/>
    <property type="match status" value="1"/>
</dbReference>
<gene>
    <name evidence="7" type="ORF">E7272_00775</name>
</gene>
<dbReference type="GO" id="GO:0016052">
    <property type="term" value="P:carbohydrate catabolic process"/>
    <property type="evidence" value="ECO:0007669"/>
    <property type="project" value="TreeGrafter"/>
</dbReference>
<name>A0A927U793_9FIRM</name>
<dbReference type="SUPFAM" id="SSF51445">
    <property type="entry name" value="(Trans)glycosidases"/>
    <property type="match status" value="1"/>
</dbReference>
<dbReference type="PROSITE" id="PS51170">
    <property type="entry name" value="CW"/>
    <property type="match status" value="1"/>
</dbReference>
<evidence type="ECO:0000313" key="8">
    <source>
        <dbReference type="Proteomes" id="UP000766246"/>
    </source>
</evidence>
<comment type="caution">
    <text evidence="7">The sequence shown here is derived from an EMBL/GenBank/DDBJ whole genome shotgun (WGS) entry which is preliminary data.</text>
</comment>
<dbReference type="PANTHER" id="PTHR34135">
    <property type="entry name" value="LYSOZYME"/>
    <property type="match status" value="1"/>
</dbReference>
<dbReference type="Pfam" id="PF19127">
    <property type="entry name" value="Choline_bind_3"/>
    <property type="match status" value="2"/>
</dbReference>
<proteinExistence type="inferred from homology"/>
<dbReference type="InterPro" id="IPR018337">
    <property type="entry name" value="Cell_wall/Cho-bd_repeat"/>
</dbReference>
<keyword evidence="4" id="KW-0326">Glycosidase</keyword>
<dbReference type="InterPro" id="IPR018077">
    <property type="entry name" value="Glyco_hydro_fam25_subgr"/>
</dbReference>
<keyword evidence="2" id="KW-0677">Repeat</keyword>
<feature type="chain" id="PRO_5037357343" description="Lyzozyme M1 (1,4-beta-N-acetylmuramidase), GH25 family" evidence="6">
    <location>
        <begin position="35"/>
        <end position="545"/>
    </location>
</feature>
<accession>A0A927U793</accession>
<dbReference type="SMART" id="SM00641">
    <property type="entry name" value="Glyco_25"/>
    <property type="match status" value="1"/>
</dbReference>
<evidence type="ECO:0000256" key="3">
    <source>
        <dbReference type="ARBA" id="ARBA00022801"/>
    </source>
</evidence>
<dbReference type="Proteomes" id="UP000766246">
    <property type="component" value="Unassembled WGS sequence"/>
</dbReference>
<dbReference type="SUPFAM" id="SSF69360">
    <property type="entry name" value="Cell wall binding repeat"/>
    <property type="match status" value="2"/>
</dbReference>
<dbReference type="PROSITE" id="PS51904">
    <property type="entry name" value="GLYCOSYL_HYDROL_F25_2"/>
    <property type="match status" value="1"/>
</dbReference>
<dbReference type="InterPro" id="IPR017853">
    <property type="entry name" value="GH"/>
</dbReference>
<sequence>MVVKFFKTSRLFKSVAAILLAVSMTLSVPVTANAAGAQGIDVSKYQGAINWGAVAQSGVSYAFIKVGSTKSGVDPYFAANVQGAQAAGIRTGVYIYSYATSVEAAMQEAALVLQWIEPYNINFPVAFDIEDKTQKGLDANTCTAMANAFASVISQAGYTPILYTYTNFYKSHFTSALACDKWIAQYSDHNDIAGWTIWQYSSGGAVAGINGRVDMNIAAKDYAAFIPQVGLLDLGAGNVFFFNNFRRQFGWIDIAGTKYHTDPATGIVTYGWFADPTGTYYFAPKTANALVGLNTIDKGIYYFNEIGQMQTGWLDLGGNTFLFNPADNGKLFTGWWSDPTGTRYLDTTDGHMVKGLVVIDKNMYFFNEQGMLQTGWVDINGVTYLFNPTDNGKMYKGWWTDATGTYYLDAKDAHRTTGLAAIDGSVYYFNEAGQMQVGAYVVNGNTYYFGPDGKMQTGFQQVGNNTFYFAENGAMVKGVFADGNGIYYADDKTGIIVRNQVVKVGNQPYLFGADGNVVKNQLIQIGNMLYQTNETGVVTAQAPVQ</sequence>
<dbReference type="AlphaFoldDB" id="A0A927U793"/>
<dbReference type="Pfam" id="PF01183">
    <property type="entry name" value="Glyco_hydro_25"/>
    <property type="match status" value="1"/>
</dbReference>
<protein>
    <recommendedName>
        <fullName evidence="9">Lyzozyme M1 (1,4-beta-N-acetylmuramidase), GH25 family</fullName>
    </recommendedName>
</protein>
<feature type="repeat" description="Cell wall-binding" evidence="5">
    <location>
        <begin position="456"/>
        <end position="475"/>
    </location>
</feature>
<organism evidence="7 8">
    <name type="scientific">Pseudobutyrivibrio ruminis</name>
    <dbReference type="NCBI Taxonomy" id="46206"/>
    <lineage>
        <taxon>Bacteria</taxon>
        <taxon>Bacillati</taxon>
        <taxon>Bacillota</taxon>
        <taxon>Clostridia</taxon>
        <taxon>Lachnospirales</taxon>
        <taxon>Lachnospiraceae</taxon>
        <taxon>Pseudobutyrivibrio</taxon>
    </lineage>
</organism>
<evidence type="ECO:0000313" key="7">
    <source>
        <dbReference type="EMBL" id="MBE5918352.1"/>
    </source>
</evidence>
<keyword evidence="3" id="KW-0378">Hydrolase</keyword>
<evidence type="ECO:0000256" key="5">
    <source>
        <dbReference type="PROSITE-ProRule" id="PRU00591"/>
    </source>
</evidence>
<dbReference type="Gene3D" id="2.10.270.10">
    <property type="entry name" value="Cholin Binding"/>
    <property type="match status" value="3"/>
</dbReference>
<comment type="similarity">
    <text evidence="1">Belongs to the glycosyl hydrolase 25 family.</text>
</comment>
<feature type="signal peptide" evidence="6">
    <location>
        <begin position="1"/>
        <end position="34"/>
    </location>
</feature>
<dbReference type="GO" id="GO:0009253">
    <property type="term" value="P:peptidoglycan catabolic process"/>
    <property type="evidence" value="ECO:0007669"/>
    <property type="project" value="InterPro"/>
</dbReference>
<reference evidence="7" key="1">
    <citation type="submission" date="2019-04" db="EMBL/GenBank/DDBJ databases">
        <title>Evolution of Biomass-Degrading Anaerobic Consortia Revealed by Metagenomics.</title>
        <authorList>
            <person name="Peng X."/>
        </authorList>
    </citation>
    <scope>NUCLEOTIDE SEQUENCE</scope>
    <source>
        <strain evidence="7">SIG311</strain>
    </source>
</reference>
<evidence type="ECO:0000256" key="4">
    <source>
        <dbReference type="ARBA" id="ARBA00023295"/>
    </source>
</evidence>
<evidence type="ECO:0008006" key="9">
    <source>
        <dbReference type="Google" id="ProtNLM"/>
    </source>
</evidence>
<dbReference type="GO" id="GO:0003796">
    <property type="term" value="F:lysozyme activity"/>
    <property type="evidence" value="ECO:0007669"/>
    <property type="project" value="InterPro"/>
</dbReference>
<evidence type="ECO:0000256" key="1">
    <source>
        <dbReference type="ARBA" id="ARBA00010646"/>
    </source>
</evidence>
<dbReference type="Gene3D" id="2.10.270.20">
    <property type="match status" value="1"/>
</dbReference>
<dbReference type="CDD" id="cd06414">
    <property type="entry name" value="GH25_LytC-like"/>
    <property type="match status" value="1"/>
</dbReference>
<dbReference type="GO" id="GO:0016998">
    <property type="term" value="P:cell wall macromolecule catabolic process"/>
    <property type="evidence" value="ECO:0007669"/>
    <property type="project" value="InterPro"/>
</dbReference>
<dbReference type="EMBL" id="SVER01000002">
    <property type="protein sequence ID" value="MBE5918352.1"/>
    <property type="molecule type" value="Genomic_DNA"/>
</dbReference>
<dbReference type="InterPro" id="IPR002053">
    <property type="entry name" value="Glyco_hydro_25"/>
</dbReference>
<dbReference type="PANTHER" id="PTHR34135:SF2">
    <property type="entry name" value="LYSOZYME"/>
    <property type="match status" value="1"/>
</dbReference>
<evidence type="ECO:0000256" key="6">
    <source>
        <dbReference type="SAM" id="SignalP"/>
    </source>
</evidence>
<keyword evidence="6" id="KW-0732">Signal</keyword>